<dbReference type="InterPro" id="IPR038390">
    <property type="entry name" value="Metal_Tscrpt_repr_sf"/>
</dbReference>
<comment type="similarity">
    <text evidence="1">Belongs to the FrmR/RcnR family.</text>
</comment>
<dbReference type="Proteomes" id="UP001484239">
    <property type="component" value="Unassembled WGS sequence"/>
</dbReference>
<name>A0ABU9E425_9BACT</name>
<dbReference type="InterPro" id="IPR003735">
    <property type="entry name" value="Metal_Tscrpt_repr"/>
</dbReference>
<protein>
    <submittedName>
        <fullName evidence="2">Metal-sensitive transcriptional regulator</fullName>
    </submittedName>
</protein>
<sequence>MSGGSKDQLIHRAAIIEGHVRAVKRLFQEDRPILEILTQLSAVRSSLNRLQHVLFEEYVETLLLDLDTPEARSAAVADIRAAMETLP</sequence>
<dbReference type="EMBL" id="JBBHLI010000001">
    <property type="protein sequence ID" value="MEK9499434.1"/>
    <property type="molecule type" value="Genomic_DNA"/>
</dbReference>
<dbReference type="Pfam" id="PF02583">
    <property type="entry name" value="Trns_repr_metal"/>
    <property type="match status" value="1"/>
</dbReference>
<evidence type="ECO:0000313" key="2">
    <source>
        <dbReference type="EMBL" id="MEK9499434.1"/>
    </source>
</evidence>
<dbReference type="PANTHER" id="PTHR33677">
    <property type="entry name" value="TRANSCRIPTIONAL REPRESSOR FRMR-RELATED"/>
    <property type="match status" value="1"/>
</dbReference>
<reference evidence="2 3" key="1">
    <citation type="submission" date="2024-02" db="EMBL/GenBank/DDBJ databases">
        <title>A novel Gemmatimonadota bacterium.</title>
        <authorList>
            <person name="Du Z.-J."/>
            <person name="Ye Y.-Q."/>
        </authorList>
    </citation>
    <scope>NUCLEOTIDE SEQUENCE [LARGE SCALE GENOMIC DNA]</scope>
    <source>
        <strain evidence="2 3">DH-20</strain>
    </source>
</reference>
<dbReference type="Gene3D" id="1.20.58.1000">
    <property type="entry name" value="Metal-sensitive repressor, helix protomer"/>
    <property type="match status" value="1"/>
</dbReference>
<evidence type="ECO:0000313" key="3">
    <source>
        <dbReference type="Proteomes" id="UP001484239"/>
    </source>
</evidence>
<comment type="caution">
    <text evidence="2">The sequence shown here is derived from an EMBL/GenBank/DDBJ whole genome shotgun (WGS) entry which is preliminary data.</text>
</comment>
<gene>
    <name evidence="2" type="ORF">WI372_00390</name>
</gene>
<keyword evidence="3" id="KW-1185">Reference proteome</keyword>
<dbReference type="RefSeq" id="WP_405276124.1">
    <property type="nucleotide sequence ID" value="NZ_CP144380.1"/>
</dbReference>
<dbReference type="CDD" id="cd10148">
    <property type="entry name" value="CsoR-like_DUF156"/>
    <property type="match status" value="1"/>
</dbReference>
<accession>A0ABU9E425</accession>
<proteinExistence type="inferred from homology"/>
<organism evidence="2 3">
    <name type="scientific">Gaopeijia maritima</name>
    <dbReference type="NCBI Taxonomy" id="3119007"/>
    <lineage>
        <taxon>Bacteria</taxon>
        <taxon>Pseudomonadati</taxon>
        <taxon>Gemmatimonadota</taxon>
        <taxon>Longimicrobiia</taxon>
        <taxon>Gaopeijiales</taxon>
        <taxon>Gaopeijiaceae</taxon>
        <taxon>Gaopeijia</taxon>
    </lineage>
</organism>
<evidence type="ECO:0000256" key="1">
    <source>
        <dbReference type="ARBA" id="ARBA00005260"/>
    </source>
</evidence>